<reference evidence="2" key="1">
    <citation type="submission" date="2021-10" db="EMBL/GenBank/DDBJ databases">
        <title>Tropical sea cucumber genome reveals ecological adaptation and Cuvierian tubules defense mechanism.</title>
        <authorList>
            <person name="Chen T."/>
        </authorList>
    </citation>
    <scope>NUCLEOTIDE SEQUENCE</scope>
    <source>
        <strain evidence="2">Nanhai2018</strain>
        <tissue evidence="2">Muscle</tissue>
    </source>
</reference>
<evidence type="ECO:0000259" key="1">
    <source>
        <dbReference type="Pfam" id="PF14529"/>
    </source>
</evidence>
<evidence type="ECO:0000313" key="2">
    <source>
        <dbReference type="EMBL" id="KAJ8040700.1"/>
    </source>
</evidence>
<comment type="caution">
    <text evidence="2">The sequence shown here is derived from an EMBL/GenBank/DDBJ whole genome shotgun (WGS) entry which is preliminary data.</text>
</comment>
<organism evidence="2 3">
    <name type="scientific">Holothuria leucospilota</name>
    <name type="common">Black long sea cucumber</name>
    <name type="synonym">Mertensiothuria leucospilota</name>
    <dbReference type="NCBI Taxonomy" id="206669"/>
    <lineage>
        <taxon>Eukaryota</taxon>
        <taxon>Metazoa</taxon>
        <taxon>Echinodermata</taxon>
        <taxon>Eleutherozoa</taxon>
        <taxon>Echinozoa</taxon>
        <taxon>Holothuroidea</taxon>
        <taxon>Aspidochirotacea</taxon>
        <taxon>Aspidochirotida</taxon>
        <taxon>Holothuriidae</taxon>
        <taxon>Holothuria</taxon>
    </lineage>
</organism>
<dbReference type="Proteomes" id="UP001152320">
    <property type="component" value="Chromosome 6"/>
</dbReference>
<protein>
    <recommendedName>
        <fullName evidence="1">Endonuclease/exonuclease/phosphatase domain-containing protein</fullName>
    </recommendedName>
</protein>
<dbReference type="GO" id="GO:0003824">
    <property type="term" value="F:catalytic activity"/>
    <property type="evidence" value="ECO:0007669"/>
    <property type="project" value="InterPro"/>
</dbReference>
<dbReference type="SUPFAM" id="SSF56219">
    <property type="entry name" value="DNase I-like"/>
    <property type="match status" value="1"/>
</dbReference>
<accession>A0A9Q1C9N7</accession>
<dbReference type="OrthoDB" id="10068389at2759"/>
<evidence type="ECO:0000313" key="3">
    <source>
        <dbReference type="Proteomes" id="UP001152320"/>
    </source>
</evidence>
<feature type="domain" description="Endonuclease/exonuclease/phosphatase" evidence="1">
    <location>
        <begin position="63"/>
        <end position="168"/>
    </location>
</feature>
<dbReference type="AlphaFoldDB" id="A0A9Q1C9N7"/>
<gene>
    <name evidence="2" type="ORF">HOLleu_15071</name>
</gene>
<dbReference type="PANTHER" id="PTHR33776">
    <property type="entry name" value="ENDO/EXONUCLEASE/PHOSPHATASE DOMAIN-CONTAINING PROTEIN"/>
    <property type="match status" value="1"/>
</dbReference>
<dbReference type="Pfam" id="PF14529">
    <property type="entry name" value="Exo_endo_phos_2"/>
    <property type="match status" value="1"/>
</dbReference>
<dbReference type="PANTHER" id="PTHR33776:SF4">
    <property type="entry name" value="ENDONUCLEASE_EXONUCLEASE_PHOSPHATASE DOMAIN-CONTAINING PROTEIN"/>
    <property type="match status" value="1"/>
</dbReference>
<keyword evidence="3" id="KW-1185">Reference proteome</keyword>
<dbReference type="EMBL" id="JAIZAY010000006">
    <property type="protein sequence ID" value="KAJ8040700.1"/>
    <property type="molecule type" value="Genomic_DNA"/>
</dbReference>
<dbReference type="InterPro" id="IPR036691">
    <property type="entry name" value="Endo/exonu/phosph_ase_sf"/>
</dbReference>
<dbReference type="Gene3D" id="3.60.10.10">
    <property type="entry name" value="Endonuclease/exonuclease/phosphatase"/>
    <property type="match status" value="1"/>
</dbReference>
<sequence>MPGYNFVHTPRSIRIGGGVSIYVKNTLKFEILSELSIFEEGLFESIFIQVKNSSTLGNCIVGVIYCPTGVDNDVLQNSFINILSKVSNVNCKCYLMGDFNCNLLNLNSDSNVKDFLNLMTSHSFYPLHSLPTRITPSSTSLVDNIFTNDPRDFHSGILIMGISDHLPVFSISKFVAHIDRGPPKPSKTRSFKSSQIDTLSTSLTNEDWHDVFHCNDPNRAYIFVDKFFLHYNNSFPLVINRKVSTHRKDWMTDGILNSCKTKNKLFVNI</sequence>
<name>A0A9Q1C9N7_HOLLE</name>
<dbReference type="InterPro" id="IPR005135">
    <property type="entry name" value="Endo/exonuclease/phosphatase"/>
</dbReference>
<proteinExistence type="predicted"/>